<evidence type="ECO:0000256" key="4">
    <source>
        <dbReference type="ARBA" id="ARBA00022989"/>
    </source>
</evidence>
<evidence type="ECO:0000256" key="6">
    <source>
        <dbReference type="SAM" id="Phobius"/>
    </source>
</evidence>
<proteinExistence type="predicted"/>
<evidence type="ECO:0000256" key="1">
    <source>
        <dbReference type="ARBA" id="ARBA00004651"/>
    </source>
</evidence>
<evidence type="ECO:0000313" key="7">
    <source>
        <dbReference type="EMBL" id="CAH0526026.1"/>
    </source>
</evidence>
<evidence type="ECO:0000256" key="3">
    <source>
        <dbReference type="ARBA" id="ARBA00022692"/>
    </source>
</evidence>
<keyword evidence="2" id="KW-1003">Cell membrane</keyword>
<organism evidence="7 8">
    <name type="scientific">Vibrio hippocampi</name>
    <dbReference type="NCBI Taxonomy" id="654686"/>
    <lineage>
        <taxon>Bacteria</taxon>
        <taxon>Pseudomonadati</taxon>
        <taxon>Pseudomonadota</taxon>
        <taxon>Gammaproteobacteria</taxon>
        <taxon>Vibrionales</taxon>
        <taxon>Vibrionaceae</taxon>
        <taxon>Vibrio</taxon>
    </lineage>
</organism>
<evidence type="ECO:0000256" key="2">
    <source>
        <dbReference type="ARBA" id="ARBA00022475"/>
    </source>
</evidence>
<comment type="caution">
    <text evidence="7">The sequence shown here is derived from an EMBL/GenBank/DDBJ whole genome shotgun (WGS) entry which is preliminary data.</text>
</comment>
<feature type="transmembrane region" description="Helical" evidence="6">
    <location>
        <begin position="36"/>
        <end position="57"/>
    </location>
</feature>
<dbReference type="InterPro" id="IPR005538">
    <property type="entry name" value="LrgA/CidA"/>
</dbReference>
<sequence>MDVVSIIQQLLRYIVSFALIFVALFLGKLIQAALGVSIPGSIFGMLILFTAMASGLLSVKWVQPGASAFIRYMILLFVPISVGLVNHLDLLADNALAIVAGVIGGSLLVLMTLSLLLQKILTKGDK</sequence>
<comment type="subcellular location">
    <subcellularLocation>
        <location evidence="1">Cell membrane</location>
        <topology evidence="1">Multi-pass membrane protein</topology>
    </subcellularLocation>
</comment>
<reference evidence="7" key="1">
    <citation type="submission" date="2021-12" db="EMBL/GenBank/DDBJ databases">
        <authorList>
            <person name="Rodrigo-Torres L."/>
            <person name="Arahal R. D."/>
            <person name="Lucena T."/>
        </authorList>
    </citation>
    <scope>NUCLEOTIDE SEQUENCE</scope>
    <source>
        <strain evidence="7">CECT 8226</strain>
    </source>
</reference>
<accession>A0ABN8DKZ7</accession>
<dbReference type="Pfam" id="PF03788">
    <property type="entry name" value="LrgA"/>
    <property type="match status" value="1"/>
</dbReference>
<protein>
    <submittedName>
        <fullName evidence="7">Uncharacterized protein</fullName>
    </submittedName>
</protein>
<gene>
    <name evidence="7" type="ORF">VHP8226_01510</name>
</gene>
<keyword evidence="3 6" id="KW-0812">Transmembrane</keyword>
<feature type="transmembrane region" description="Helical" evidence="6">
    <location>
        <begin position="94"/>
        <end position="117"/>
    </location>
</feature>
<keyword evidence="4 6" id="KW-1133">Transmembrane helix</keyword>
<dbReference type="Proteomes" id="UP000838160">
    <property type="component" value="Unassembled WGS sequence"/>
</dbReference>
<dbReference type="PANTHER" id="PTHR33931:SF5">
    <property type="entry name" value="UPF0299 MEMBRANE PROTEIN YOHJ"/>
    <property type="match status" value="1"/>
</dbReference>
<keyword evidence="8" id="KW-1185">Reference proteome</keyword>
<evidence type="ECO:0000313" key="8">
    <source>
        <dbReference type="Proteomes" id="UP000838160"/>
    </source>
</evidence>
<dbReference type="PANTHER" id="PTHR33931">
    <property type="entry name" value="HOLIN-LIKE PROTEIN CIDA-RELATED"/>
    <property type="match status" value="1"/>
</dbReference>
<dbReference type="EMBL" id="CAKLCM010000002">
    <property type="protein sequence ID" value="CAH0526026.1"/>
    <property type="molecule type" value="Genomic_DNA"/>
</dbReference>
<feature type="transmembrane region" description="Helical" evidence="6">
    <location>
        <begin position="69"/>
        <end position="88"/>
    </location>
</feature>
<keyword evidence="5 6" id="KW-0472">Membrane</keyword>
<feature type="transmembrane region" description="Helical" evidence="6">
    <location>
        <begin position="12"/>
        <end position="30"/>
    </location>
</feature>
<evidence type="ECO:0000256" key="5">
    <source>
        <dbReference type="ARBA" id="ARBA00023136"/>
    </source>
</evidence>
<name>A0ABN8DKZ7_9VIBR</name>